<keyword evidence="9" id="KW-0206">Cytoskeleton</keyword>
<keyword evidence="7" id="KW-0560">Oxidoreductase</keyword>
<gene>
    <name evidence="14" type="ORF">AAFF_G00215090</name>
</gene>
<dbReference type="SUPFAM" id="SSF51735">
    <property type="entry name" value="NAD(P)-binding Rossmann-fold domains"/>
    <property type="match status" value="1"/>
</dbReference>
<evidence type="ECO:0000256" key="3">
    <source>
        <dbReference type="ARBA" id="ARBA00022701"/>
    </source>
</evidence>
<feature type="region of interest" description="Disordered" evidence="12">
    <location>
        <begin position="45"/>
        <end position="81"/>
    </location>
</feature>
<evidence type="ECO:0000256" key="9">
    <source>
        <dbReference type="ARBA" id="ARBA00023212"/>
    </source>
</evidence>
<dbReference type="Pfam" id="PF00225">
    <property type="entry name" value="Kinesin"/>
    <property type="match status" value="1"/>
</dbReference>
<dbReference type="InterPro" id="IPR002347">
    <property type="entry name" value="SDR_fam"/>
</dbReference>
<dbReference type="AlphaFoldDB" id="A0AAD7RGJ6"/>
<evidence type="ECO:0000256" key="12">
    <source>
        <dbReference type="SAM" id="MobiDB-lite"/>
    </source>
</evidence>
<dbReference type="Pfam" id="PF00106">
    <property type="entry name" value="adh_short"/>
    <property type="match status" value="1"/>
</dbReference>
<evidence type="ECO:0000256" key="4">
    <source>
        <dbReference type="ARBA" id="ARBA00022741"/>
    </source>
</evidence>
<dbReference type="EMBL" id="JAINUG010000286">
    <property type="protein sequence ID" value="KAJ8383750.1"/>
    <property type="molecule type" value="Genomic_DNA"/>
</dbReference>
<proteinExistence type="inferred from homology"/>
<dbReference type="SUPFAM" id="SSF52540">
    <property type="entry name" value="P-loop containing nucleoside triphosphate hydrolases"/>
    <property type="match status" value="1"/>
</dbReference>
<dbReference type="InterPro" id="IPR019821">
    <property type="entry name" value="Kinesin_motor_CS"/>
</dbReference>
<feature type="compositionally biased region" description="Polar residues" evidence="12">
    <location>
        <begin position="644"/>
        <end position="685"/>
    </location>
</feature>
<evidence type="ECO:0000256" key="1">
    <source>
        <dbReference type="ARBA" id="ARBA00004245"/>
    </source>
</evidence>
<evidence type="ECO:0000256" key="6">
    <source>
        <dbReference type="ARBA" id="ARBA00022857"/>
    </source>
</evidence>
<dbReference type="InterPro" id="IPR027417">
    <property type="entry name" value="P-loop_NTPase"/>
</dbReference>
<dbReference type="GO" id="GO:0007018">
    <property type="term" value="P:microtubule-based movement"/>
    <property type="evidence" value="ECO:0007669"/>
    <property type="project" value="InterPro"/>
</dbReference>
<keyword evidence="8 11" id="KW-0505">Motor protein</keyword>
<feature type="domain" description="Kinesin motor" evidence="13">
    <location>
        <begin position="167"/>
        <end position="497"/>
    </location>
</feature>
<dbReference type="FunFam" id="3.40.850.10:FF:000012">
    <property type="entry name" value="Kinesin-like protein"/>
    <property type="match status" value="1"/>
</dbReference>
<evidence type="ECO:0000256" key="8">
    <source>
        <dbReference type="ARBA" id="ARBA00023175"/>
    </source>
</evidence>
<reference evidence="14" key="1">
    <citation type="journal article" date="2023" name="Science">
        <title>Genome structures resolve the early diversification of teleost fishes.</title>
        <authorList>
            <person name="Parey E."/>
            <person name="Louis A."/>
            <person name="Montfort J."/>
            <person name="Bouchez O."/>
            <person name="Roques C."/>
            <person name="Iampietro C."/>
            <person name="Lluch J."/>
            <person name="Castinel A."/>
            <person name="Donnadieu C."/>
            <person name="Desvignes T."/>
            <person name="Floi Bucao C."/>
            <person name="Jouanno E."/>
            <person name="Wen M."/>
            <person name="Mejri S."/>
            <person name="Dirks R."/>
            <person name="Jansen H."/>
            <person name="Henkel C."/>
            <person name="Chen W.J."/>
            <person name="Zahm M."/>
            <person name="Cabau C."/>
            <person name="Klopp C."/>
            <person name="Thompson A.W."/>
            <person name="Robinson-Rechavi M."/>
            <person name="Braasch I."/>
            <person name="Lecointre G."/>
            <person name="Bobe J."/>
            <person name="Postlethwait J.H."/>
            <person name="Berthelot C."/>
            <person name="Roest Crollius H."/>
            <person name="Guiguen Y."/>
        </authorList>
    </citation>
    <scope>NUCLEOTIDE SEQUENCE</scope>
    <source>
        <strain evidence="14">NC1722</strain>
    </source>
</reference>
<evidence type="ECO:0000313" key="14">
    <source>
        <dbReference type="EMBL" id="KAJ8383750.1"/>
    </source>
</evidence>
<feature type="region of interest" description="Disordered" evidence="12">
    <location>
        <begin position="600"/>
        <end position="711"/>
    </location>
</feature>
<dbReference type="GO" id="GO:0005524">
    <property type="term" value="F:ATP binding"/>
    <property type="evidence" value="ECO:0007669"/>
    <property type="project" value="UniProtKB-UniRule"/>
</dbReference>
<dbReference type="CDD" id="cd05356">
    <property type="entry name" value="17beta-HSD1_like_SDR_c"/>
    <property type="match status" value="1"/>
</dbReference>
<keyword evidence="6" id="KW-0521">NADP</keyword>
<keyword evidence="3" id="KW-0493">Microtubule</keyword>
<dbReference type="Proteomes" id="UP001221898">
    <property type="component" value="Unassembled WGS sequence"/>
</dbReference>
<accession>A0AAD7RGJ6</accession>
<dbReference type="InterPro" id="IPR001752">
    <property type="entry name" value="Kinesin_motor_dom"/>
</dbReference>
<evidence type="ECO:0000256" key="5">
    <source>
        <dbReference type="ARBA" id="ARBA00022840"/>
    </source>
</evidence>
<dbReference type="GO" id="GO:0007019">
    <property type="term" value="P:microtubule depolymerization"/>
    <property type="evidence" value="ECO:0007669"/>
    <property type="project" value="TreeGrafter"/>
</dbReference>
<evidence type="ECO:0000256" key="7">
    <source>
        <dbReference type="ARBA" id="ARBA00023002"/>
    </source>
</evidence>
<dbReference type="PRINTS" id="PR00380">
    <property type="entry name" value="KINESINHEAVY"/>
</dbReference>
<comment type="caution">
    <text evidence="14">The sequence shown here is derived from an EMBL/GenBank/DDBJ whole genome shotgun (WGS) entry which is preliminary data.</text>
</comment>
<dbReference type="CDD" id="cd01367">
    <property type="entry name" value="KISc_KIF2_like"/>
    <property type="match status" value="1"/>
</dbReference>
<dbReference type="SMART" id="SM00129">
    <property type="entry name" value="KISc"/>
    <property type="match status" value="1"/>
</dbReference>
<name>A0AAD7RGJ6_9TELE</name>
<feature type="compositionally biased region" description="Polar residues" evidence="12">
    <location>
        <begin position="624"/>
        <end position="635"/>
    </location>
</feature>
<dbReference type="PROSITE" id="PS00061">
    <property type="entry name" value="ADH_SHORT"/>
    <property type="match status" value="1"/>
</dbReference>
<dbReference type="InterPro" id="IPR036961">
    <property type="entry name" value="Kinesin_motor_dom_sf"/>
</dbReference>
<dbReference type="InterPro" id="IPR036291">
    <property type="entry name" value="NAD(P)-bd_dom_sf"/>
</dbReference>
<keyword evidence="4 11" id="KW-0547">Nucleotide-binding</keyword>
<feature type="binding site" evidence="11">
    <location>
        <begin position="257"/>
        <end position="264"/>
    </location>
    <ligand>
        <name>ATP</name>
        <dbReference type="ChEBI" id="CHEBI:30616"/>
    </ligand>
</feature>
<evidence type="ECO:0000259" key="13">
    <source>
        <dbReference type="PROSITE" id="PS50067"/>
    </source>
</evidence>
<dbReference type="PROSITE" id="PS50067">
    <property type="entry name" value="KINESIN_MOTOR_2"/>
    <property type="match status" value="1"/>
</dbReference>
<protein>
    <recommendedName>
        <fullName evidence="13">Kinesin motor domain-containing protein</fullName>
    </recommendedName>
</protein>
<feature type="compositionally biased region" description="Polar residues" evidence="12">
    <location>
        <begin position="699"/>
        <end position="709"/>
    </location>
</feature>
<dbReference type="Gene3D" id="3.40.50.720">
    <property type="entry name" value="NAD(P)-binding Rossmann-like Domain"/>
    <property type="match status" value="1"/>
</dbReference>
<dbReference type="PANTHER" id="PTHR47971:SF8">
    <property type="entry name" value="KINESIN-LIKE PROTEIN"/>
    <property type="match status" value="1"/>
</dbReference>
<dbReference type="GO" id="GO:0016491">
    <property type="term" value="F:oxidoreductase activity"/>
    <property type="evidence" value="ECO:0007669"/>
    <property type="project" value="UniProtKB-KW"/>
</dbReference>
<dbReference type="FunFam" id="3.40.50.720:FF:000137">
    <property type="entry name" value="Hydroxysteroid (17-beta) dehydrogenase 3"/>
    <property type="match status" value="1"/>
</dbReference>
<comment type="similarity">
    <text evidence="10">Belongs to the TRAFAC class myosin-kinesin ATPase superfamily. Kinesin family. KIN-13 subfamily.</text>
</comment>
<feature type="compositionally biased region" description="Low complexity" evidence="12">
    <location>
        <begin position="58"/>
        <end position="74"/>
    </location>
</feature>
<dbReference type="InterPro" id="IPR027640">
    <property type="entry name" value="Kinesin-like_fam"/>
</dbReference>
<organism evidence="14 15">
    <name type="scientific">Aldrovandia affinis</name>
    <dbReference type="NCBI Taxonomy" id="143900"/>
    <lineage>
        <taxon>Eukaryota</taxon>
        <taxon>Metazoa</taxon>
        <taxon>Chordata</taxon>
        <taxon>Craniata</taxon>
        <taxon>Vertebrata</taxon>
        <taxon>Euteleostomi</taxon>
        <taxon>Actinopterygii</taxon>
        <taxon>Neopterygii</taxon>
        <taxon>Teleostei</taxon>
        <taxon>Notacanthiformes</taxon>
        <taxon>Halosauridae</taxon>
        <taxon>Aldrovandia</taxon>
    </lineage>
</organism>
<keyword evidence="5 11" id="KW-0067">ATP-binding</keyword>
<evidence type="ECO:0000256" key="2">
    <source>
        <dbReference type="ARBA" id="ARBA00022490"/>
    </source>
</evidence>
<evidence type="ECO:0000313" key="15">
    <source>
        <dbReference type="Proteomes" id="UP001221898"/>
    </source>
</evidence>
<evidence type="ECO:0000256" key="11">
    <source>
        <dbReference type="PROSITE-ProRule" id="PRU00283"/>
    </source>
</evidence>
<keyword evidence="2" id="KW-0963">Cytoplasm</keyword>
<comment type="subcellular location">
    <subcellularLocation>
        <location evidence="1">Cytoplasm</location>
        <location evidence="1">Cytoskeleton</location>
    </subcellularLocation>
</comment>
<evidence type="ECO:0000256" key="10">
    <source>
        <dbReference type="ARBA" id="ARBA00061030"/>
    </source>
</evidence>
<dbReference type="PROSITE" id="PS00411">
    <property type="entry name" value="KINESIN_MOTOR_1"/>
    <property type="match status" value="1"/>
</dbReference>
<dbReference type="Gene3D" id="3.40.850.10">
    <property type="entry name" value="Kinesin motor domain"/>
    <property type="match status" value="1"/>
</dbReference>
<keyword evidence="15" id="KW-1185">Reference proteome</keyword>
<dbReference type="InterPro" id="IPR020904">
    <property type="entry name" value="Sc_DH/Rdtase_CS"/>
</dbReference>
<dbReference type="PANTHER" id="PTHR47971">
    <property type="entry name" value="KINESIN-RELATED PROTEIN 6"/>
    <property type="match status" value="1"/>
</dbReference>
<dbReference type="GO" id="GO:0008017">
    <property type="term" value="F:microtubule binding"/>
    <property type="evidence" value="ECO:0007669"/>
    <property type="project" value="InterPro"/>
</dbReference>
<sequence length="1038" mass="117106">MKKNVAWFIGFISDVGQRSHRLVKEKQLQLQVDSVGLARVCPVQQQPGETEPVPEPTPQLTQTQTPAQTQALPQDGSDTGTLSPLTVKKAVLLSIPYAWRKSCCVKEVERLQENRERRQLQHRELREKKAQSTEANPNYEIMCMIRDYRASLDYGPLQMSDLNKEHRICVCVRKRPLNEKELLVKDLDIVTIPNKDLVMVHEPKQRVDLSRHLENQTYRFDYAFDDITTNEMVYRFTARPLVETIFERGKATCFAYGQTGSGKTHTMGGDLSGNSQDCSNGIYVFAAQDIFLLLKGPKYRDLDLQVYVTFFEIYIGKVFDLLNHKARLRVLQDQNHLVQVVGLQEQEVKCTEDVLKIITLGNSCRASGQTSANAHSSRSHAIFQIILRRGREMHGKFSLIDLAGNERGADAISAHRWTWQEGIEINKSVLALKECIRALGRKKAHTPFRDSTLTQVLKDSFIGENSRTCMIATISPGMASCENTLNTLRYANRVKELAVDPRAVARVRPADRVLPRLDILDALKVQWGAESSAQREFFNLLYEYYESIRWSEDEKVVLGKMVEVDYDGQSYPNQLEQLLNQRIDVLTDLRGRLRWFRLAPSSEEEQETCGRAEPSQRQPEIARDSQSPPETTRVGQNRPEPARDSQNQPEPSQSPTETARGQPETARTSQNPARAQPEPSQTQPETARHSQRQTETARDSTGSRAQPETVTCWDQDLEHRVAQRPAMELPELFLTSVGAAVVLFCALRLLWLLKQLFPKAWYPIPQSFFSSLGEWAVVTGGSEGIGRAYALEMARCGLNVAIISRNLAKLEKAAREIGDTTGRKVKVIVADFTEDHIYDHIERSLAGLKVGVLVNNVGILPSLTPCKLLETKDLEKRITELINCNVKSLMKMCRIVLPGMEERGKGLILNLSSGVAQVPCPLYTLYGASKIFVERFSRGLQAEYKSKGIQIQAVTPFGVSTSMTGYQKPNLVTFTAEDFVRTSLSYVKVGDQTYGSVSHQILGWIIQAIPTQIFHSEGMQQRLLQYVNERVNATDPIQ</sequence>
<dbReference type="GO" id="GO:0003777">
    <property type="term" value="F:microtubule motor activity"/>
    <property type="evidence" value="ECO:0007669"/>
    <property type="project" value="InterPro"/>
</dbReference>
<dbReference type="GO" id="GO:0005874">
    <property type="term" value="C:microtubule"/>
    <property type="evidence" value="ECO:0007669"/>
    <property type="project" value="UniProtKB-KW"/>
</dbReference>